<name>A0A926IDX1_9FIRM</name>
<proteinExistence type="predicted"/>
<dbReference type="AlphaFoldDB" id="A0A926IDX1"/>
<reference evidence="1" key="1">
    <citation type="submission" date="2020-08" db="EMBL/GenBank/DDBJ databases">
        <title>Genome public.</title>
        <authorList>
            <person name="Liu C."/>
            <person name="Sun Q."/>
        </authorList>
    </citation>
    <scope>NUCLEOTIDE SEQUENCE</scope>
    <source>
        <strain evidence="1">NSJ-12</strain>
    </source>
</reference>
<organism evidence="1 2">
    <name type="scientific">Zhenhengia yiwuensis</name>
    <dbReference type="NCBI Taxonomy" id="2763666"/>
    <lineage>
        <taxon>Bacteria</taxon>
        <taxon>Bacillati</taxon>
        <taxon>Bacillota</taxon>
        <taxon>Clostridia</taxon>
        <taxon>Lachnospirales</taxon>
        <taxon>Lachnospiraceae</taxon>
        <taxon>Zhenhengia</taxon>
    </lineage>
</organism>
<keyword evidence="2" id="KW-1185">Reference proteome</keyword>
<dbReference type="Proteomes" id="UP000655830">
    <property type="component" value="Unassembled WGS sequence"/>
</dbReference>
<evidence type="ECO:0000313" key="2">
    <source>
        <dbReference type="Proteomes" id="UP000655830"/>
    </source>
</evidence>
<evidence type="ECO:0000313" key="1">
    <source>
        <dbReference type="EMBL" id="MBC8580177.1"/>
    </source>
</evidence>
<sequence>MNITVEVKADKELLEVLTAIKNALTVDKQAEVKPMTLDEFVEDPVKEAHKYTLEAVRAKLTELSRAGKRAEVNELIKSYGVSKLTDLPEEHYTDIMKKAGEL</sequence>
<evidence type="ECO:0008006" key="3">
    <source>
        <dbReference type="Google" id="ProtNLM"/>
    </source>
</evidence>
<protein>
    <recommendedName>
        <fullName evidence="3">rRNA biogenesis protein rrp5</fullName>
    </recommendedName>
</protein>
<gene>
    <name evidence="1" type="ORF">H8718_11645</name>
</gene>
<accession>A0A926IDX1</accession>
<comment type="caution">
    <text evidence="1">The sequence shown here is derived from an EMBL/GenBank/DDBJ whole genome shotgun (WGS) entry which is preliminary data.</text>
</comment>
<dbReference type="RefSeq" id="WP_249333045.1">
    <property type="nucleotide sequence ID" value="NZ_JACRSY010000017.1"/>
</dbReference>
<dbReference type="EMBL" id="JACRSY010000017">
    <property type="protein sequence ID" value="MBC8580177.1"/>
    <property type="molecule type" value="Genomic_DNA"/>
</dbReference>